<dbReference type="Proteomes" id="UP001165082">
    <property type="component" value="Unassembled WGS sequence"/>
</dbReference>
<feature type="compositionally biased region" description="Basic residues" evidence="1">
    <location>
        <begin position="126"/>
        <end position="135"/>
    </location>
</feature>
<feature type="signal peptide" evidence="2">
    <location>
        <begin position="1"/>
        <end position="17"/>
    </location>
</feature>
<feature type="chain" id="PRO_5040967453" evidence="2">
    <location>
        <begin position="18"/>
        <end position="165"/>
    </location>
</feature>
<keyword evidence="2" id="KW-0732">Signal</keyword>
<name>A0A9W7C856_9STRA</name>
<evidence type="ECO:0000256" key="2">
    <source>
        <dbReference type="SAM" id="SignalP"/>
    </source>
</evidence>
<evidence type="ECO:0000256" key="1">
    <source>
        <dbReference type="SAM" id="MobiDB-lite"/>
    </source>
</evidence>
<keyword evidence="4" id="KW-1185">Reference proteome</keyword>
<feature type="region of interest" description="Disordered" evidence="1">
    <location>
        <begin position="106"/>
        <end position="165"/>
    </location>
</feature>
<feature type="compositionally biased region" description="Basic and acidic residues" evidence="1">
    <location>
        <begin position="141"/>
        <end position="154"/>
    </location>
</feature>
<dbReference type="EMBL" id="BRXZ01000086">
    <property type="protein sequence ID" value="GMI04790.1"/>
    <property type="molecule type" value="Genomic_DNA"/>
</dbReference>
<dbReference type="AlphaFoldDB" id="A0A9W7C856"/>
<feature type="compositionally biased region" description="Basic and acidic residues" evidence="1">
    <location>
        <begin position="106"/>
        <end position="125"/>
    </location>
</feature>
<gene>
    <name evidence="3" type="ORF">TrRE_jg8005</name>
</gene>
<protein>
    <submittedName>
        <fullName evidence="3">Uncharacterized protein</fullName>
    </submittedName>
</protein>
<sequence>MKVFSILGLASVGLVVAQIPCDEEYGKHCPDKSSWDVGECIREKVGMDNLSDSCKSYLTAMSVCKDDIAANCANLEFTGEVIVCMLNWTSPSKVSSGCMEALSVYKEKPQGSGGGEEKSEEDERRAKARRRRRNRAAGMAREQKDREKKKDDKKARRRRKIEKEL</sequence>
<dbReference type="OrthoDB" id="201357at2759"/>
<comment type="caution">
    <text evidence="3">The sequence shown here is derived from an EMBL/GenBank/DDBJ whole genome shotgun (WGS) entry which is preliminary data.</text>
</comment>
<feature type="compositionally biased region" description="Basic residues" evidence="1">
    <location>
        <begin position="155"/>
        <end position="165"/>
    </location>
</feature>
<accession>A0A9W7C856</accession>
<evidence type="ECO:0000313" key="4">
    <source>
        <dbReference type="Proteomes" id="UP001165082"/>
    </source>
</evidence>
<evidence type="ECO:0000313" key="3">
    <source>
        <dbReference type="EMBL" id="GMI04790.1"/>
    </source>
</evidence>
<reference evidence="3" key="1">
    <citation type="submission" date="2022-07" db="EMBL/GenBank/DDBJ databases">
        <title>Genome analysis of Parmales, a sister group of diatoms, reveals the evolutionary specialization of diatoms from phago-mixotrophs to photoautotrophs.</title>
        <authorList>
            <person name="Ban H."/>
            <person name="Sato S."/>
            <person name="Yoshikawa S."/>
            <person name="Kazumasa Y."/>
            <person name="Nakamura Y."/>
            <person name="Ichinomiya M."/>
            <person name="Saitoh K."/>
            <person name="Sato N."/>
            <person name="Blanc-Mathieu R."/>
            <person name="Endo H."/>
            <person name="Kuwata A."/>
            <person name="Ogata H."/>
        </authorList>
    </citation>
    <scope>NUCLEOTIDE SEQUENCE</scope>
</reference>
<organism evidence="3 4">
    <name type="scientific">Triparma retinervis</name>
    <dbReference type="NCBI Taxonomy" id="2557542"/>
    <lineage>
        <taxon>Eukaryota</taxon>
        <taxon>Sar</taxon>
        <taxon>Stramenopiles</taxon>
        <taxon>Ochrophyta</taxon>
        <taxon>Bolidophyceae</taxon>
        <taxon>Parmales</taxon>
        <taxon>Triparmaceae</taxon>
        <taxon>Triparma</taxon>
    </lineage>
</organism>
<proteinExistence type="predicted"/>